<comment type="cofactor">
    <cofactor evidence="18 20">
        <name>Zn(2+)</name>
        <dbReference type="ChEBI" id="CHEBI:29105"/>
    </cofactor>
    <text evidence="18 20">Binds 1 zinc ion per subunit.</text>
</comment>
<evidence type="ECO:0000256" key="6">
    <source>
        <dbReference type="ARBA" id="ARBA00022670"/>
    </source>
</evidence>
<dbReference type="InterPro" id="IPR014782">
    <property type="entry name" value="Peptidase_M1_dom"/>
</dbReference>
<dbReference type="EC" id="3.4.11.-" evidence="20"/>
<keyword evidence="4 20" id="KW-0031">Aminopeptidase</keyword>
<evidence type="ECO:0000256" key="12">
    <source>
        <dbReference type="ARBA" id="ARBA00022989"/>
    </source>
</evidence>
<evidence type="ECO:0000259" key="21">
    <source>
        <dbReference type="Pfam" id="PF01433"/>
    </source>
</evidence>
<dbReference type="Gene3D" id="2.60.40.1730">
    <property type="entry name" value="tricorn interacting facor f3 domain"/>
    <property type="match status" value="1"/>
</dbReference>
<keyword evidence="8 18" id="KW-0479">Metal-binding</keyword>
<dbReference type="PANTHER" id="PTHR11533:SF21">
    <property type="entry name" value="AMINOPEPTIDASE"/>
    <property type="match status" value="1"/>
</dbReference>
<keyword evidence="25" id="KW-1185">Reference proteome</keyword>
<organism evidence="24 25">
    <name type="scientific">Cimex lectularius</name>
    <name type="common">Bed bug</name>
    <name type="synonym">Acanthia lectularia</name>
    <dbReference type="NCBI Taxonomy" id="79782"/>
    <lineage>
        <taxon>Eukaryota</taxon>
        <taxon>Metazoa</taxon>
        <taxon>Ecdysozoa</taxon>
        <taxon>Arthropoda</taxon>
        <taxon>Hexapoda</taxon>
        <taxon>Insecta</taxon>
        <taxon>Pterygota</taxon>
        <taxon>Neoptera</taxon>
        <taxon>Paraneoptera</taxon>
        <taxon>Hemiptera</taxon>
        <taxon>Heteroptera</taxon>
        <taxon>Panheteroptera</taxon>
        <taxon>Cimicomorpha</taxon>
        <taxon>Cimicidae</taxon>
        <taxon>Cimex</taxon>
    </lineage>
</organism>
<evidence type="ECO:0000313" key="24">
    <source>
        <dbReference type="EnsemblMetazoa" id="XP_014246802.1"/>
    </source>
</evidence>
<dbReference type="Pfam" id="PF11838">
    <property type="entry name" value="ERAP1_C"/>
    <property type="match status" value="1"/>
</dbReference>
<keyword evidence="6 20" id="KW-0645">Protease</keyword>
<dbReference type="InterPro" id="IPR050344">
    <property type="entry name" value="Peptidase_M1_aminopeptidases"/>
</dbReference>
<dbReference type="Gene3D" id="2.60.40.1910">
    <property type="match status" value="1"/>
</dbReference>
<dbReference type="OrthoDB" id="10031169at2759"/>
<keyword evidence="9 20" id="KW-0378">Hydrolase</keyword>
<dbReference type="Pfam" id="PF17900">
    <property type="entry name" value="Peptidase_M1_N"/>
    <property type="match status" value="1"/>
</dbReference>
<dbReference type="CDD" id="cd09601">
    <property type="entry name" value="M1_APN-Q_like"/>
    <property type="match status" value="1"/>
</dbReference>
<keyword evidence="11" id="KW-0735">Signal-anchor</keyword>
<evidence type="ECO:0000256" key="4">
    <source>
        <dbReference type="ARBA" id="ARBA00022438"/>
    </source>
</evidence>
<dbReference type="InterPro" id="IPR024571">
    <property type="entry name" value="ERAP1-like_C_dom"/>
</dbReference>
<reference evidence="24" key="1">
    <citation type="submission" date="2022-01" db="UniProtKB">
        <authorList>
            <consortium name="EnsemblMetazoa"/>
        </authorList>
    </citation>
    <scope>IDENTIFICATION</scope>
</reference>
<evidence type="ECO:0000256" key="3">
    <source>
        <dbReference type="ARBA" id="ARBA00010136"/>
    </source>
</evidence>
<dbReference type="PRINTS" id="PR00756">
    <property type="entry name" value="ALADIPTASE"/>
</dbReference>
<protein>
    <recommendedName>
        <fullName evidence="20">Aminopeptidase</fullName>
        <ecNumber evidence="20">3.4.11.-</ecNumber>
    </recommendedName>
</protein>
<dbReference type="Proteomes" id="UP000494040">
    <property type="component" value="Unassembled WGS sequence"/>
</dbReference>
<evidence type="ECO:0000256" key="2">
    <source>
        <dbReference type="ARBA" id="ARBA00004609"/>
    </source>
</evidence>
<evidence type="ECO:0000256" key="8">
    <source>
        <dbReference type="ARBA" id="ARBA00022723"/>
    </source>
</evidence>
<keyword evidence="14" id="KW-0472">Membrane</keyword>
<dbReference type="OMA" id="IIARIVC"/>
<dbReference type="InterPro" id="IPR045357">
    <property type="entry name" value="Aminopeptidase_N-like_N"/>
</dbReference>
<dbReference type="GO" id="GO:0043171">
    <property type="term" value="P:peptide catabolic process"/>
    <property type="evidence" value="ECO:0007669"/>
    <property type="project" value="TreeGrafter"/>
</dbReference>
<feature type="binding site" evidence="18">
    <location>
        <position position="339"/>
    </location>
    <ligand>
        <name>Zn(2+)</name>
        <dbReference type="ChEBI" id="CHEBI:29105"/>
        <note>catalytic</note>
    </ligand>
</feature>
<evidence type="ECO:0000256" key="19">
    <source>
        <dbReference type="PIRSR" id="PIRSR634016-4"/>
    </source>
</evidence>
<proteinExistence type="inferred from homology"/>
<dbReference type="AlphaFoldDB" id="A0A8I6TFL3"/>
<evidence type="ECO:0000256" key="9">
    <source>
        <dbReference type="ARBA" id="ARBA00022801"/>
    </source>
</evidence>
<evidence type="ECO:0000256" key="11">
    <source>
        <dbReference type="ARBA" id="ARBA00022968"/>
    </source>
</evidence>
<dbReference type="GO" id="GO:0005886">
    <property type="term" value="C:plasma membrane"/>
    <property type="evidence" value="ECO:0007669"/>
    <property type="project" value="UniProtKB-SubCell"/>
</dbReference>
<dbReference type="FunFam" id="1.10.390.10:FF:000013">
    <property type="entry name" value="Aminopeptidase N"/>
    <property type="match status" value="1"/>
</dbReference>
<name>A0A8I6TFL3_CIMLE</name>
<dbReference type="EnsemblMetazoa" id="XM_014391316.1">
    <property type="protein sequence ID" value="XP_014246802.1"/>
    <property type="gene ID" value="LOC106665111"/>
</dbReference>
<feature type="domain" description="ERAP1-like C-terminal" evidence="22">
    <location>
        <begin position="565"/>
        <end position="871"/>
    </location>
</feature>
<dbReference type="PANTHER" id="PTHR11533">
    <property type="entry name" value="PROTEASE M1 ZINC METALLOPROTEASE"/>
    <property type="match status" value="1"/>
</dbReference>
<dbReference type="InterPro" id="IPR001930">
    <property type="entry name" value="Peptidase_M1"/>
</dbReference>
<keyword evidence="12" id="KW-1133">Transmembrane helix</keyword>
<evidence type="ECO:0000256" key="16">
    <source>
        <dbReference type="ARBA" id="ARBA00023288"/>
    </source>
</evidence>
<sequence>MAHNGQTNLPHVMRVTDMLEKMCPDIWRARVWEFDHRLPEAVRPVHYDLHLDPRMELAFFNGKVTIDIDVFENRNYLFLHMKGLNMLSSQLFTANGVSIPILDAFPFKKNEYWVILTEETLPPGAYILRFDFNGDLSGSVVGMFQQRLKSSLQPPNDESENLIVFTHMEPQYARRVFPCFDEPSFKATFSVRLVKPDGYTALSNMPQLCEVESCPRSGNSTVTFDKTPPMSTYLLAFVITNFKPTPVLASCGGVPIRVFAKVPTHPDVLNTQKLALDAMDWMENYFKISYPLPKLDILAVPDFASGAMENWGMIIIREMKMSRDADVIDWETINYTMGHELANQWFGNLATIVWWDDIWLKEGMAMFLSNLMLDDIFPEMQGIPNFVEAQLHRGLVSDATLCTRQLLQQVIYPCDIADVFDAITYTKAAAILRMFESTNPDKFRKGVQNFIHMFKYSNGTSQDLWRLIDDSVHAEDWVHAFNTWVGQPGYPLILAARGTCTLAVQQIRCLNDIALRFDTQDSPYQFRWDVPIQYVTSLNPCEPELLWLSSDEKEARADLPSGVCWFKMNIRQHGFYRVTYHQQEWMNLREVLLNTPEVLTPEDRANLLDDSFFLAHAGFVCYGIPLQLATYLRYGKEDHWLPWATFSKHLSLMRNALSNDEKDVETLFEYARSIVDRQLTDELWFIEPSEPIKDRKYKLALLKIGCKLRIPHMIEQVGNLFQTWSYNPHSKDHVDIRRVIVKHGITNRDAWLMVFELYLTERDTIEKCLYLESLASIKDPELCQKLLDHMLTENKPDDQELFLVLFTMANNPIGNKEVWAFIKSNWDALLDKYYLSETCLGLVLPHIAQFFNTEEQLDDMKEFLKGKQITSAICSLDQIQHNLNWNTKYRKILLGWLNLLLEGKVC</sequence>
<dbReference type="Gene3D" id="1.25.50.20">
    <property type="match status" value="1"/>
</dbReference>
<dbReference type="GO" id="GO:0008270">
    <property type="term" value="F:zinc ion binding"/>
    <property type="evidence" value="ECO:0007669"/>
    <property type="project" value="UniProtKB-UniRule"/>
</dbReference>
<evidence type="ECO:0000256" key="15">
    <source>
        <dbReference type="ARBA" id="ARBA00023180"/>
    </source>
</evidence>
<dbReference type="Pfam" id="PF01433">
    <property type="entry name" value="Peptidase_M1"/>
    <property type="match status" value="1"/>
</dbReference>
<keyword evidence="10 18" id="KW-0862">Zinc</keyword>
<comment type="subcellular location">
    <subcellularLocation>
        <location evidence="2">Cell membrane</location>
        <topology evidence="2">Lipid-anchor</topology>
        <topology evidence="2">GPI-anchor</topology>
    </subcellularLocation>
    <subcellularLocation>
        <location evidence="1">Membrane</location>
        <topology evidence="1">Single-pass type II membrane protein</topology>
    </subcellularLocation>
</comment>
<evidence type="ECO:0000256" key="13">
    <source>
        <dbReference type="ARBA" id="ARBA00023049"/>
    </source>
</evidence>
<gene>
    <name evidence="24" type="primary">106665111</name>
</gene>
<evidence type="ECO:0000256" key="14">
    <source>
        <dbReference type="ARBA" id="ARBA00023136"/>
    </source>
</evidence>
<feature type="site" description="Transition state stabilizer" evidence="19">
    <location>
        <position position="425"/>
    </location>
</feature>
<keyword evidence="16" id="KW-0449">Lipoprotein</keyword>
<evidence type="ECO:0000256" key="18">
    <source>
        <dbReference type="PIRSR" id="PIRSR634016-3"/>
    </source>
</evidence>
<keyword evidence="7" id="KW-0812">Transmembrane</keyword>
<evidence type="ECO:0000256" key="17">
    <source>
        <dbReference type="PIRSR" id="PIRSR634016-1"/>
    </source>
</evidence>
<evidence type="ECO:0000313" key="25">
    <source>
        <dbReference type="Proteomes" id="UP000494040"/>
    </source>
</evidence>
<feature type="domain" description="Aminopeptidase N-like N-terminal" evidence="23">
    <location>
        <begin position="44"/>
        <end position="234"/>
    </location>
</feature>
<evidence type="ECO:0000256" key="1">
    <source>
        <dbReference type="ARBA" id="ARBA00004606"/>
    </source>
</evidence>
<evidence type="ECO:0000256" key="5">
    <source>
        <dbReference type="ARBA" id="ARBA00022622"/>
    </source>
</evidence>
<dbReference type="InterPro" id="IPR027268">
    <property type="entry name" value="Peptidase_M4/M1_CTD_sf"/>
</dbReference>
<evidence type="ECO:0000256" key="7">
    <source>
        <dbReference type="ARBA" id="ARBA00022692"/>
    </source>
</evidence>
<keyword evidence="13 20" id="KW-0482">Metalloprotease</keyword>
<dbReference type="GO" id="GO:0005737">
    <property type="term" value="C:cytoplasm"/>
    <property type="evidence" value="ECO:0007669"/>
    <property type="project" value="TreeGrafter"/>
</dbReference>
<dbReference type="InterPro" id="IPR034016">
    <property type="entry name" value="M1_APN-typ"/>
</dbReference>
<feature type="domain" description="Peptidase M1 membrane alanine aminopeptidase" evidence="21">
    <location>
        <begin position="277"/>
        <end position="476"/>
    </location>
</feature>
<dbReference type="Gene3D" id="1.10.390.10">
    <property type="entry name" value="Neutral Protease Domain 2"/>
    <property type="match status" value="1"/>
</dbReference>
<comment type="similarity">
    <text evidence="3 20">Belongs to the peptidase M1 family.</text>
</comment>
<accession>A0A8I6TFL3</accession>
<dbReference type="GO" id="GO:0005615">
    <property type="term" value="C:extracellular space"/>
    <property type="evidence" value="ECO:0007669"/>
    <property type="project" value="TreeGrafter"/>
</dbReference>
<dbReference type="GO" id="GO:0098552">
    <property type="term" value="C:side of membrane"/>
    <property type="evidence" value="ECO:0007669"/>
    <property type="project" value="UniProtKB-KW"/>
</dbReference>
<dbReference type="GO" id="GO:0006508">
    <property type="term" value="P:proteolysis"/>
    <property type="evidence" value="ECO:0007669"/>
    <property type="project" value="UniProtKB-KW"/>
</dbReference>
<feature type="binding site" evidence="18">
    <location>
        <position position="362"/>
    </location>
    <ligand>
        <name>Zn(2+)</name>
        <dbReference type="ChEBI" id="CHEBI:29105"/>
        <note>catalytic</note>
    </ligand>
</feature>
<dbReference type="GO" id="GO:0042277">
    <property type="term" value="F:peptide binding"/>
    <property type="evidence" value="ECO:0007669"/>
    <property type="project" value="TreeGrafter"/>
</dbReference>
<evidence type="ECO:0000256" key="10">
    <source>
        <dbReference type="ARBA" id="ARBA00022833"/>
    </source>
</evidence>
<dbReference type="SUPFAM" id="SSF55486">
    <property type="entry name" value="Metalloproteases ('zincins'), catalytic domain"/>
    <property type="match status" value="1"/>
</dbReference>
<dbReference type="GO" id="GO:0070006">
    <property type="term" value="F:metalloaminopeptidase activity"/>
    <property type="evidence" value="ECO:0007669"/>
    <property type="project" value="TreeGrafter"/>
</dbReference>
<keyword evidence="5" id="KW-0336">GPI-anchor</keyword>
<evidence type="ECO:0000256" key="20">
    <source>
        <dbReference type="RuleBase" id="RU364040"/>
    </source>
</evidence>
<dbReference type="KEGG" id="clec:106665111"/>
<dbReference type="InterPro" id="IPR042097">
    <property type="entry name" value="Aminopeptidase_N-like_N_sf"/>
</dbReference>
<keyword evidence="15" id="KW-0325">Glycoprotein</keyword>
<feature type="active site" description="Proton acceptor" evidence="17">
    <location>
        <position position="340"/>
    </location>
</feature>
<evidence type="ECO:0000259" key="23">
    <source>
        <dbReference type="Pfam" id="PF17900"/>
    </source>
</evidence>
<dbReference type="SUPFAM" id="SSF63737">
    <property type="entry name" value="Leukotriene A4 hydrolase N-terminal domain"/>
    <property type="match status" value="1"/>
</dbReference>
<evidence type="ECO:0000259" key="22">
    <source>
        <dbReference type="Pfam" id="PF11838"/>
    </source>
</evidence>
<dbReference type="FunFam" id="2.60.40.1730:FF:000001">
    <property type="entry name" value="Leucyl-cystinyl aminopeptidase"/>
    <property type="match status" value="1"/>
</dbReference>